<dbReference type="EMBL" id="BK015164">
    <property type="protein sequence ID" value="DAD93683.1"/>
    <property type="molecule type" value="Genomic_DNA"/>
</dbReference>
<reference evidence="1" key="1">
    <citation type="journal article" date="2021" name="Proc. Natl. Acad. Sci. U.S.A.">
        <title>A Catalog of Tens of Thousands of Viruses from Human Metagenomes Reveals Hidden Associations with Chronic Diseases.</title>
        <authorList>
            <person name="Tisza M.J."/>
            <person name="Buck C.B."/>
        </authorList>
    </citation>
    <scope>NUCLEOTIDE SEQUENCE</scope>
    <source>
        <strain evidence="1">CtLmu1</strain>
    </source>
</reference>
<evidence type="ECO:0000313" key="1">
    <source>
        <dbReference type="EMBL" id="DAD93683.1"/>
    </source>
</evidence>
<sequence length="32" mass="3487">MELAKYKACICEGSAEAAIIDILVDNDLLIFT</sequence>
<organism evidence="1">
    <name type="scientific">Siphoviridae sp. ctLmu1</name>
    <dbReference type="NCBI Taxonomy" id="2826253"/>
    <lineage>
        <taxon>Viruses</taxon>
        <taxon>Duplodnaviria</taxon>
        <taxon>Heunggongvirae</taxon>
        <taxon>Uroviricota</taxon>
        <taxon>Caudoviricetes</taxon>
    </lineage>
</organism>
<name>A0A8S5NHT9_9CAUD</name>
<protein>
    <submittedName>
        <fullName evidence="1">Uncharacterized protein</fullName>
    </submittedName>
</protein>
<proteinExistence type="predicted"/>
<accession>A0A8S5NHT9</accession>